<dbReference type="Pfam" id="PF08264">
    <property type="entry name" value="Anticodon_1"/>
    <property type="match status" value="1"/>
</dbReference>
<evidence type="ECO:0000256" key="3">
    <source>
        <dbReference type="ARBA" id="ARBA00022490"/>
    </source>
</evidence>
<dbReference type="SUPFAM" id="SSF52374">
    <property type="entry name" value="Nucleotidylyl transferase"/>
    <property type="match status" value="1"/>
</dbReference>
<dbReference type="InterPro" id="IPR002302">
    <property type="entry name" value="Leu-tRNA-ligase"/>
</dbReference>
<dbReference type="Pfam" id="PF00133">
    <property type="entry name" value="tRNA-synt_1"/>
    <property type="match status" value="1"/>
</dbReference>
<evidence type="ECO:0000256" key="2">
    <source>
        <dbReference type="ARBA" id="ARBA00013164"/>
    </source>
</evidence>
<evidence type="ECO:0000256" key="8">
    <source>
        <dbReference type="ARBA" id="ARBA00023146"/>
    </source>
</evidence>
<dbReference type="EC" id="6.1.1.4" evidence="2 10"/>
<dbReference type="Gene3D" id="3.40.50.620">
    <property type="entry name" value="HUPs"/>
    <property type="match status" value="3"/>
</dbReference>
<dbReference type="Pfam" id="PF13603">
    <property type="entry name" value="tRNA-synt_1_2"/>
    <property type="match status" value="1"/>
</dbReference>
<organism evidence="16 17">
    <name type="scientific">Candidatus Karelsulcia muelleri PSPU</name>
    <dbReference type="NCBI Taxonomy" id="1189303"/>
    <lineage>
        <taxon>Bacteria</taxon>
        <taxon>Pseudomonadati</taxon>
        <taxon>Bacteroidota</taxon>
        <taxon>Flavobacteriia</taxon>
        <taxon>Flavobacteriales</taxon>
        <taxon>Candidatus Karelsulcia</taxon>
    </lineage>
</organism>
<dbReference type="GO" id="GO:0005524">
    <property type="term" value="F:ATP binding"/>
    <property type="evidence" value="ECO:0007669"/>
    <property type="project" value="UniProtKB-KW"/>
</dbReference>
<evidence type="ECO:0000313" key="16">
    <source>
        <dbReference type="EMBL" id="BAO66233.1"/>
    </source>
</evidence>
<evidence type="ECO:0000256" key="10">
    <source>
        <dbReference type="NCBIfam" id="TIGR00396"/>
    </source>
</evidence>
<sequence>MLVMNIKYNFKKIENKWQKYWKYKNIFNKKLFYNKKKFFILNMFPYPSGEGLHVGHPIGYIASDIYARYKKSKGYNVINPIGFDSFGLPTEQYSIKTGIHPKIITKINIKRYKLQLLRLGISFNWEREINTSDKSYYKWTQWMFIKMFNSWYDNILKKARSIKILINEFNRNGNININAGSPYKTTFNANTWKKCTNFEKEKILQNYRIAFLSKRSVNWCPELGTVLANDEIQNNLSKRGGYPVYKKKMLQWSIRISAYSERLLNGLKKLNFTENLKNSQISWIGKKYGIKIFFTLEKNKNIKLEIFTTKPYTIFGVTFIILPLESSFLKRKNIKNFVDKRKFNEVEKYILNIKSKNILGVFTGNYVIHPFTRKKIPLFISSYIKDDYNLNSIMCVPAHEINSYKFAIKFKIKILEVLYNKNIKNNIKLFNNENSFCINSSFLNGLNLKKSYNFIVNLITKNNFGKKSISFKLKDAVFARQRYWGEPIPIFFEKKIPKIINKLPLLLPYIDTYLPNNNGNSPLTQAKFWAWDKKNKKIVSTSLINYKNILPLETNTMPSWAGSSWYYLRYMDPNNKYFFVKKKKETYWKYVDLYIGGIEHATGHLIYARFWHKFLKDYNFVSSEEPFKKIINQGMILGNSAIIYCNNKKKEYITSSNLDFKEKKKLQKINIDIKYIKDKNEVDLEKLKNLRFGFVYNNYKFILNNGKFTCDRKIEKMSKSKYNVVNPDFIYDKYGADTLRIYEMFLGPLEKSKIWDIKSINGIYNFLKKFWNFFHIKGKFYIDEKTPSIEELKILNKMINKIKNNILDYNFNIPISEFMITLNKLIEIKCYKRKILEPITILFSFYAPHFSEEIWYKLGKKKSIYFAKFPYFDINSILEDEFNYPVTFNGKFRFKKKFKINEKINMIEYKIINNKKTLFYLKEKKPKKIIIILNKIINIVF</sequence>
<keyword evidence="5 11" id="KW-0547">Nucleotide-binding</keyword>
<evidence type="ECO:0000259" key="12">
    <source>
        <dbReference type="Pfam" id="PF00133"/>
    </source>
</evidence>
<keyword evidence="8 11" id="KW-0030">Aminoacyl-tRNA synthetase</keyword>
<dbReference type="InterPro" id="IPR015413">
    <property type="entry name" value="Methionyl/Leucyl_tRNA_Synth"/>
</dbReference>
<proteinExistence type="inferred from homology"/>
<dbReference type="GO" id="GO:0006429">
    <property type="term" value="P:leucyl-tRNA aminoacylation"/>
    <property type="evidence" value="ECO:0007669"/>
    <property type="project" value="UniProtKB-UniRule"/>
</dbReference>
<dbReference type="InterPro" id="IPR009008">
    <property type="entry name" value="Val/Leu/Ile-tRNA-synth_edit"/>
</dbReference>
<evidence type="ECO:0000313" key="17">
    <source>
        <dbReference type="Proteomes" id="UP000031659"/>
    </source>
</evidence>
<dbReference type="Proteomes" id="UP000031659">
    <property type="component" value="Chromosome"/>
</dbReference>
<dbReference type="FunFam" id="3.40.50.620:FF:000056">
    <property type="entry name" value="Leucine--tRNA ligase"/>
    <property type="match status" value="1"/>
</dbReference>
<feature type="domain" description="Methionyl/Leucyl tRNA synthetase" evidence="14">
    <location>
        <begin position="43"/>
        <end position="148"/>
    </location>
</feature>
<feature type="domain" description="Aminoacyl-tRNA synthetase class Ia" evidence="12">
    <location>
        <begin position="698"/>
        <end position="742"/>
    </location>
</feature>
<dbReference type="KEGG" id="smup:SMPSPU_055"/>
<dbReference type="GO" id="GO:0005829">
    <property type="term" value="C:cytosol"/>
    <property type="evidence" value="ECO:0007669"/>
    <property type="project" value="TreeGrafter"/>
</dbReference>
<dbReference type="SUPFAM" id="SSF47323">
    <property type="entry name" value="Anticodon-binding domain of a subclass of class I aminoacyl-tRNA synthetases"/>
    <property type="match status" value="1"/>
</dbReference>
<dbReference type="PRINTS" id="PR00985">
    <property type="entry name" value="TRNASYNTHLEU"/>
</dbReference>
<dbReference type="PANTHER" id="PTHR43740:SF2">
    <property type="entry name" value="LEUCINE--TRNA LIGASE, MITOCHONDRIAL"/>
    <property type="match status" value="1"/>
</dbReference>
<dbReference type="InterPro" id="IPR014729">
    <property type="entry name" value="Rossmann-like_a/b/a_fold"/>
</dbReference>
<evidence type="ECO:0000256" key="11">
    <source>
        <dbReference type="RuleBase" id="RU363035"/>
    </source>
</evidence>
<feature type="domain" description="Leucyl-tRNA synthetase editing" evidence="15">
    <location>
        <begin position="282"/>
        <end position="457"/>
    </location>
</feature>
<dbReference type="GO" id="GO:0004823">
    <property type="term" value="F:leucine-tRNA ligase activity"/>
    <property type="evidence" value="ECO:0007669"/>
    <property type="project" value="UniProtKB-UniRule"/>
</dbReference>
<evidence type="ECO:0000256" key="4">
    <source>
        <dbReference type="ARBA" id="ARBA00022598"/>
    </source>
</evidence>
<accession>A0AAD1B268</accession>
<evidence type="ECO:0000256" key="6">
    <source>
        <dbReference type="ARBA" id="ARBA00022840"/>
    </source>
</evidence>
<dbReference type="Pfam" id="PF09334">
    <property type="entry name" value="tRNA-synt_1g"/>
    <property type="match status" value="1"/>
</dbReference>
<dbReference type="GO" id="GO:0002161">
    <property type="term" value="F:aminoacyl-tRNA deacylase activity"/>
    <property type="evidence" value="ECO:0007669"/>
    <property type="project" value="InterPro"/>
</dbReference>
<keyword evidence="3" id="KW-0963">Cytoplasm</keyword>
<evidence type="ECO:0000256" key="5">
    <source>
        <dbReference type="ARBA" id="ARBA00022741"/>
    </source>
</evidence>
<evidence type="ECO:0000259" key="13">
    <source>
        <dbReference type="Pfam" id="PF08264"/>
    </source>
</evidence>
<dbReference type="EMBL" id="AP013293">
    <property type="protein sequence ID" value="BAO66233.1"/>
    <property type="molecule type" value="Genomic_DNA"/>
</dbReference>
<evidence type="ECO:0000259" key="15">
    <source>
        <dbReference type="Pfam" id="PF13603"/>
    </source>
</evidence>
<dbReference type="InterPro" id="IPR013155">
    <property type="entry name" value="M/V/L/I-tRNA-synth_anticd-bd"/>
</dbReference>
<protein>
    <recommendedName>
        <fullName evidence="2 10">Leucine--tRNA ligase</fullName>
        <ecNumber evidence="2 10">6.1.1.4</ecNumber>
    </recommendedName>
</protein>
<dbReference type="InterPro" id="IPR025709">
    <property type="entry name" value="Leu_tRNA-synth_edit"/>
</dbReference>
<evidence type="ECO:0000259" key="14">
    <source>
        <dbReference type="Pfam" id="PF09334"/>
    </source>
</evidence>
<name>A0AAD1B268_9FLAO</name>
<dbReference type="SUPFAM" id="SSF50677">
    <property type="entry name" value="ValRS/IleRS/LeuRS editing domain"/>
    <property type="match status" value="1"/>
</dbReference>
<evidence type="ECO:0000256" key="7">
    <source>
        <dbReference type="ARBA" id="ARBA00022917"/>
    </source>
</evidence>
<dbReference type="FunFam" id="1.10.730.10:FF:000002">
    <property type="entry name" value="Leucine--tRNA ligase"/>
    <property type="match status" value="1"/>
</dbReference>
<comment type="catalytic activity">
    <reaction evidence="9">
        <text>tRNA(Leu) + L-leucine + ATP = L-leucyl-tRNA(Leu) + AMP + diphosphate</text>
        <dbReference type="Rhea" id="RHEA:11688"/>
        <dbReference type="Rhea" id="RHEA-COMP:9613"/>
        <dbReference type="Rhea" id="RHEA-COMP:9622"/>
        <dbReference type="ChEBI" id="CHEBI:30616"/>
        <dbReference type="ChEBI" id="CHEBI:33019"/>
        <dbReference type="ChEBI" id="CHEBI:57427"/>
        <dbReference type="ChEBI" id="CHEBI:78442"/>
        <dbReference type="ChEBI" id="CHEBI:78494"/>
        <dbReference type="ChEBI" id="CHEBI:456215"/>
        <dbReference type="EC" id="6.1.1.4"/>
    </reaction>
</comment>
<dbReference type="PROSITE" id="PS00178">
    <property type="entry name" value="AA_TRNA_LIGASE_I"/>
    <property type="match status" value="1"/>
</dbReference>
<dbReference type="InterPro" id="IPR001412">
    <property type="entry name" value="aa-tRNA-synth_I_CS"/>
</dbReference>
<dbReference type="NCBIfam" id="TIGR00396">
    <property type="entry name" value="leuS_bact"/>
    <property type="match status" value="1"/>
</dbReference>
<dbReference type="AlphaFoldDB" id="A0AAD1B268"/>
<reference evidence="16 17" key="1">
    <citation type="journal article" date="2014" name="ISME J.">
        <title>Swapping symbionts in spittlebugs: evolutionary replacement of a reduced genome symbiont.</title>
        <authorList>
            <person name="Koga R."/>
            <person name="Moran N.A."/>
        </authorList>
    </citation>
    <scope>NUCLEOTIDE SEQUENCE [LARGE SCALE GENOMIC DNA]</scope>
    <source>
        <strain evidence="16 17">PSPU</strain>
    </source>
</reference>
<keyword evidence="6 11" id="KW-0067">ATP-binding</keyword>
<feature type="domain" description="Methionyl/Valyl/Leucyl/Isoleucyl-tRNA synthetase anticodon-binding" evidence="13">
    <location>
        <begin position="792"/>
        <end position="904"/>
    </location>
</feature>
<evidence type="ECO:0000256" key="1">
    <source>
        <dbReference type="ARBA" id="ARBA00005594"/>
    </source>
</evidence>
<evidence type="ECO:0000256" key="9">
    <source>
        <dbReference type="ARBA" id="ARBA00047469"/>
    </source>
</evidence>
<dbReference type="InterPro" id="IPR002300">
    <property type="entry name" value="aa-tRNA-synth_Ia"/>
</dbReference>
<comment type="similarity">
    <text evidence="1 11">Belongs to the class-I aminoacyl-tRNA synthetase family.</text>
</comment>
<keyword evidence="4 11" id="KW-0436">Ligase</keyword>
<dbReference type="FunFam" id="3.40.50.620:FF:000060">
    <property type="entry name" value="Leucine--tRNA ligase"/>
    <property type="match status" value="1"/>
</dbReference>
<keyword evidence="7 11" id="KW-0648">Protein biosynthesis</keyword>
<dbReference type="InterPro" id="IPR009080">
    <property type="entry name" value="tRNAsynth_Ia_anticodon-bd"/>
</dbReference>
<dbReference type="Gene3D" id="1.10.730.10">
    <property type="entry name" value="Isoleucyl-tRNA Synthetase, Domain 1"/>
    <property type="match status" value="2"/>
</dbReference>
<dbReference type="PANTHER" id="PTHR43740">
    <property type="entry name" value="LEUCYL-TRNA SYNTHETASE"/>
    <property type="match status" value="1"/>
</dbReference>
<gene>
    <name evidence="16" type="primary">leuS</name>
    <name evidence="16" type="ORF">SMPSPU_055</name>
</gene>